<dbReference type="AlphaFoldDB" id="A0AAE3XB47"/>
<dbReference type="RefSeq" id="WP_309854452.1">
    <property type="nucleotide sequence ID" value="NZ_JAVDQJ010000005.1"/>
</dbReference>
<name>A0AAE3XB47_9DEIO</name>
<comment type="caution">
    <text evidence="1">The sequence shown here is derived from an EMBL/GenBank/DDBJ whole genome shotgun (WGS) entry which is preliminary data.</text>
</comment>
<evidence type="ECO:0000313" key="1">
    <source>
        <dbReference type="EMBL" id="MDR6218217.1"/>
    </source>
</evidence>
<organism evidence="1 2">
    <name type="scientific">Deinococcus soli</name>
    <name type="common">ex Cha et al. 2016</name>
    <dbReference type="NCBI Taxonomy" id="1309411"/>
    <lineage>
        <taxon>Bacteria</taxon>
        <taxon>Thermotogati</taxon>
        <taxon>Deinococcota</taxon>
        <taxon>Deinococci</taxon>
        <taxon>Deinococcales</taxon>
        <taxon>Deinococcaceae</taxon>
        <taxon>Deinococcus</taxon>
    </lineage>
</organism>
<dbReference type="EMBL" id="JAVDQK010000004">
    <property type="protein sequence ID" value="MDR6218217.1"/>
    <property type="molecule type" value="Genomic_DNA"/>
</dbReference>
<protein>
    <submittedName>
        <fullName evidence="1">Uncharacterized protein</fullName>
    </submittedName>
</protein>
<accession>A0AAE3XB47</accession>
<sequence length="214" mass="23256">MTQLILPVRSASGRGPDGVALRVTTDRLRRWLALGEELTRRGLYSVRLFAEPVTLDRQTCAVTIPAQEPLLTSDDVRTCGGGTAHHAGIVIRQTGVHVHASIDEDGSTDDAYRSLQLSPDTLRSLITQLESREDGTDDIAAFDEVELTEDLTAHGHLLIPRGAVCTVRAVHHAGQFGVSVPGSPDAPVFIMDRRGFALLLQDDERPNFVDEDDA</sequence>
<gene>
    <name evidence="1" type="ORF">J2Y00_001780</name>
</gene>
<reference evidence="1" key="1">
    <citation type="submission" date="2023-07" db="EMBL/GenBank/DDBJ databases">
        <title>Sorghum-associated microbial communities from plants grown in Nebraska, USA.</title>
        <authorList>
            <person name="Schachtman D."/>
        </authorList>
    </citation>
    <scope>NUCLEOTIDE SEQUENCE</scope>
    <source>
        <strain evidence="1">BE330</strain>
    </source>
</reference>
<dbReference type="Proteomes" id="UP001185331">
    <property type="component" value="Unassembled WGS sequence"/>
</dbReference>
<evidence type="ECO:0000313" key="2">
    <source>
        <dbReference type="Proteomes" id="UP001185331"/>
    </source>
</evidence>
<proteinExistence type="predicted"/>